<reference evidence="1" key="2">
    <citation type="submission" date="2023-06" db="EMBL/GenBank/DDBJ databases">
        <authorList>
            <consortium name="Lawrence Berkeley National Laboratory"/>
            <person name="Haridas S."/>
            <person name="Hensen N."/>
            <person name="Bonometti L."/>
            <person name="Westerberg I."/>
            <person name="Brannstrom I.O."/>
            <person name="Guillou S."/>
            <person name="Cros-Aarteil S."/>
            <person name="Calhoun S."/>
            <person name="Kuo A."/>
            <person name="Mondo S."/>
            <person name="Pangilinan J."/>
            <person name="Riley R."/>
            <person name="Labutti K."/>
            <person name="Andreopoulos B."/>
            <person name="Lipzen A."/>
            <person name="Chen C."/>
            <person name="Yanf M."/>
            <person name="Daum C."/>
            <person name="Ng V."/>
            <person name="Clum A."/>
            <person name="Steindorff A."/>
            <person name="Ohm R."/>
            <person name="Martin F."/>
            <person name="Silar P."/>
            <person name="Natvig D."/>
            <person name="Lalanne C."/>
            <person name="Gautier V."/>
            <person name="Ament-Velasquez S.L."/>
            <person name="Kruys A."/>
            <person name="Hutchinson M.I."/>
            <person name="Powell A.J."/>
            <person name="Barry K."/>
            <person name="Miller A.N."/>
            <person name="Grigoriev I.V."/>
            <person name="Debuchy R."/>
            <person name="Gladieux P."/>
            <person name="Thoren M.H."/>
            <person name="Johannesson H."/>
        </authorList>
    </citation>
    <scope>NUCLEOTIDE SEQUENCE</scope>
    <source>
        <strain evidence="1">CBS 314.62</strain>
    </source>
</reference>
<comment type="caution">
    <text evidence="1">The sequence shown here is derived from an EMBL/GenBank/DDBJ whole genome shotgun (WGS) entry which is preliminary data.</text>
</comment>
<dbReference type="Proteomes" id="UP001270362">
    <property type="component" value="Unassembled WGS sequence"/>
</dbReference>
<dbReference type="AlphaFoldDB" id="A0AAE0X4P4"/>
<evidence type="ECO:0000313" key="2">
    <source>
        <dbReference type="Proteomes" id="UP001270362"/>
    </source>
</evidence>
<keyword evidence="2" id="KW-1185">Reference proteome</keyword>
<proteinExistence type="predicted"/>
<reference evidence="1" key="1">
    <citation type="journal article" date="2023" name="Mol. Phylogenet. Evol.">
        <title>Genome-scale phylogeny and comparative genomics of the fungal order Sordariales.</title>
        <authorList>
            <person name="Hensen N."/>
            <person name="Bonometti L."/>
            <person name="Westerberg I."/>
            <person name="Brannstrom I.O."/>
            <person name="Guillou S."/>
            <person name="Cros-Aarteil S."/>
            <person name="Calhoun S."/>
            <person name="Haridas S."/>
            <person name="Kuo A."/>
            <person name="Mondo S."/>
            <person name="Pangilinan J."/>
            <person name="Riley R."/>
            <person name="LaButti K."/>
            <person name="Andreopoulos B."/>
            <person name="Lipzen A."/>
            <person name="Chen C."/>
            <person name="Yan M."/>
            <person name="Daum C."/>
            <person name="Ng V."/>
            <person name="Clum A."/>
            <person name="Steindorff A."/>
            <person name="Ohm R.A."/>
            <person name="Martin F."/>
            <person name="Silar P."/>
            <person name="Natvig D.O."/>
            <person name="Lalanne C."/>
            <person name="Gautier V."/>
            <person name="Ament-Velasquez S.L."/>
            <person name="Kruys A."/>
            <person name="Hutchinson M.I."/>
            <person name="Powell A.J."/>
            <person name="Barry K."/>
            <person name="Miller A.N."/>
            <person name="Grigoriev I.V."/>
            <person name="Debuchy R."/>
            <person name="Gladieux P."/>
            <person name="Hiltunen Thoren M."/>
            <person name="Johannesson H."/>
        </authorList>
    </citation>
    <scope>NUCLEOTIDE SEQUENCE</scope>
    <source>
        <strain evidence="1">CBS 314.62</strain>
    </source>
</reference>
<protein>
    <submittedName>
        <fullName evidence="1">Uncharacterized protein</fullName>
    </submittedName>
</protein>
<name>A0AAE0X4P4_9PEZI</name>
<evidence type="ECO:0000313" key="1">
    <source>
        <dbReference type="EMBL" id="KAK3685030.1"/>
    </source>
</evidence>
<accession>A0AAE0X4P4</accession>
<sequence length="343" mass="40675">MASRELVGFSDLTAWELRHKLVQTAEEAYHILGINLRTWAAGQDLIERWAVDFMDSFHTAPIDSSQLRQLMYEIWWDHRHDSDHIREHIKTYYCDHVADSVIQYRVENLYWYYGLEEMPKMIQLWLNKAPDHFRWLGRNARQKKAWQRLYAHVPEGDERNRIQEVWHTYFAVQYYENMAYVAVRYPLRRPSETSVGFFSNIEGFIRQIVSPDEAMFLSLSHEARAAIGYYCFQAQFPKPDARALRQLFSVPPLHRRCMRNVKEGCCIDCDRELRVKRILAIVEADRKTRIRMREVEQAKKAALDRLQQELEGNIVPVKEESTVAVTCCMKRCSAHKKNAVHKH</sequence>
<organism evidence="1 2">
    <name type="scientific">Podospora appendiculata</name>
    <dbReference type="NCBI Taxonomy" id="314037"/>
    <lineage>
        <taxon>Eukaryota</taxon>
        <taxon>Fungi</taxon>
        <taxon>Dikarya</taxon>
        <taxon>Ascomycota</taxon>
        <taxon>Pezizomycotina</taxon>
        <taxon>Sordariomycetes</taxon>
        <taxon>Sordariomycetidae</taxon>
        <taxon>Sordariales</taxon>
        <taxon>Podosporaceae</taxon>
        <taxon>Podospora</taxon>
    </lineage>
</organism>
<gene>
    <name evidence="1" type="ORF">B0T22DRAFT_207840</name>
</gene>
<dbReference type="EMBL" id="JAULSO010000003">
    <property type="protein sequence ID" value="KAK3685030.1"/>
    <property type="molecule type" value="Genomic_DNA"/>
</dbReference>